<dbReference type="PRINTS" id="PR00069">
    <property type="entry name" value="ALDKETRDTASE"/>
</dbReference>
<dbReference type="EMBL" id="KV878342">
    <property type="protein sequence ID" value="OJJ46650.1"/>
    <property type="molecule type" value="Genomic_DNA"/>
</dbReference>
<dbReference type="Pfam" id="PF00248">
    <property type="entry name" value="Aldo_ket_red"/>
    <property type="match status" value="1"/>
</dbReference>
<feature type="binding site" evidence="7">
    <location>
        <position position="139"/>
    </location>
    <ligand>
        <name>substrate</name>
    </ligand>
</feature>
<comment type="catalytic activity">
    <reaction evidence="5">
        <text>xylitol + NAD(+) = D-xylose + NADH + H(+)</text>
        <dbReference type="Rhea" id="RHEA:27441"/>
        <dbReference type="ChEBI" id="CHEBI:15378"/>
        <dbReference type="ChEBI" id="CHEBI:17151"/>
        <dbReference type="ChEBI" id="CHEBI:53455"/>
        <dbReference type="ChEBI" id="CHEBI:57540"/>
        <dbReference type="ChEBI" id="CHEBI:57945"/>
        <dbReference type="EC" id="1.1.1.307"/>
    </reaction>
</comment>
<dbReference type="AlphaFoldDB" id="A0A1L9SHB1"/>
<dbReference type="InterPro" id="IPR020471">
    <property type="entry name" value="AKR"/>
</dbReference>
<dbReference type="EC" id="1.1.1.307" evidence="1"/>
<gene>
    <name evidence="10" type="ORF">ASPZODRAFT_142454</name>
</gene>
<dbReference type="PROSITE" id="PS00063">
    <property type="entry name" value="ALDOKETO_REDUCTASE_3"/>
    <property type="match status" value="1"/>
</dbReference>
<dbReference type="InterPro" id="IPR018170">
    <property type="entry name" value="Aldo/ket_reductase_CS"/>
</dbReference>
<protein>
    <recommendedName>
        <fullName evidence="1">D-xylose reductase [NAD(P)H]</fullName>
        <ecNumber evidence="1">1.1.1.307</ecNumber>
    </recommendedName>
</protein>
<evidence type="ECO:0000256" key="8">
    <source>
        <dbReference type="PIRSR" id="PIRSR000097-3"/>
    </source>
</evidence>
<dbReference type="GeneID" id="34611320"/>
<evidence type="ECO:0000256" key="1">
    <source>
        <dbReference type="ARBA" id="ARBA00012845"/>
    </source>
</evidence>
<dbReference type="Gene3D" id="3.20.20.100">
    <property type="entry name" value="NADP-dependent oxidoreductase domain"/>
    <property type="match status" value="1"/>
</dbReference>
<evidence type="ECO:0000256" key="2">
    <source>
        <dbReference type="ARBA" id="ARBA00023002"/>
    </source>
</evidence>
<dbReference type="SUPFAM" id="SSF51430">
    <property type="entry name" value="NAD(P)-linked oxidoreductase"/>
    <property type="match status" value="1"/>
</dbReference>
<dbReference type="RefSeq" id="XP_022581160.1">
    <property type="nucleotide sequence ID" value="XM_022724855.1"/>
</dbReference>
<dbReference type="PROSITE" id="PS00062">
    <property type="entry name" value="ALDOKETO_REDUCTASE_2"/>
    <property type="match status" value="1"/>
</dbReference>
<dbReference type="STRING" id="1073090.A0A1L9SHB1"/>
<dbReference type="InterPro" id="IPR023210">
    <property type="entry name" value="NADP_OxRdtase_dom"/>
</dbReference>
<dbReference type="PROSITE" id="PS00798">
    <property type="entry name" value="ALDOKETO_REDUCTASE_1"/>
    <property type="match status" value="1"/>
</dbReference>
<dbReference type="VEuPathDB" id="FungiDB:ASPZODRAFT_142454"/>
<evidence type="ECO:0000256" key="6">
    <source>
        <dbReference type="PIRSR" id="PIRSR000097-1"/>
    </source>
</evidence>
<keyword evidence="11" id="KW-1185">Reference proteome</keyword>
<evidence type="ECO:0000256" key="4">
    <source>
        <dbReference type="ARBA" id="ARBA00047534"/>
    </source>
</evidence>
<evidence type="ECO:0000313" key="11">
    <source>
        <dbReference type="Proteomes" id="UP000184188"/>
    </source>
</evidence>
<dbReference type="Proteomes" id="UP000184188">
    <property type="component" value="Unassembled WGS sequence"/>
</dbReference>
<dbReference type="GO" id="GO:0016616">
    <property type="term" value="F:oxidoreductase activity, acting on the CH-OH group of donors, NAD or NADP as acceptor"/>
    <property type="evidence" value="ECO:0007669"/>
    <property type="project" value="UniProtKB-ARBA"/>
</dbReference>
<feature type="active site" description="Proton donor" evidence="6">
    <location>
        <position position="79"/>
    </location>
</feature>
<feature type="domain" description="NADP-dependent oxidoreductase" evidence="9">
    <location>
        <begin position="49"/>
        <end position="310"/>
    </location>
</feature>
<comment type="function">
    <text evidence="3">Catalyzes the initial reaction in the xylose utilization pathway by reducing D-xylose into xylitol. Xylose is a major component of hemicelluloses such as xylan. Most fungi utilize D-xylose via three enzymatic reactions, xylose reductase (XR), xylitol dehydrogenase (XDH), and xylulokinase, to form xylulose 5-phosphate, which enters pentose phosphate pathway.</text>
</comment>
<reference evidence="11" key="1">
    <citation type="journal article" date="2017" name="Genome Biol.">
        <title>Comparative genomics reveals high biological diversity and specific adaptations in the industrially and medically important fungal genus Aspergillus.</title>
        <authorList>
            <person name="de Vries R.P."/>
            <person name="Riley R."/>
            <person name="Wiebenga A."/>
            <person name="Aguilar-Osorio G."/>
            <person name="Amillis S."/>
            <person name="Uchima C.A."/>
            <person name="Anderluh G."/>
            <person name="Asadollahi M."/>
            <person name="Askin M."/>
            <person name="Barry K."/>
            <person name="Battaglia E."/>
            <person name="Bayram O."/>
            <person name="Benocci T."/>
            <person name="Braus-Stromeyer S.A."/>
            <person name="Caldana C."/>
            <person name="Canovas D."/>
            <person name="Cerqueira G.C."/>
            <person name="Chen F."/>
            <person name="Chen W."/>
            <person name="Choi C."/>
            <person name="Clum A."/>
            <person name="Dos Santos R.A."/>
            <person name="Damasio A.R."/>
            <person name="Diallinas G."/>
            <person name="Emri T."/>
            <person name="Fekete E."/>
            <person name="Flipphi M."/>
            <person name="Freyberg S."/>
            <person name="Gallo A."/>
            <person name="Gournas C."/>
            <person name="Habgood R."/>
            <person name="Hainaut M."/>
            <person name="Harispe M.L."/>
            <person name="Henrissat B."/>
            <person name="Hilden K.S."/>
            <person name="Hope R."/>
            <person name="Hossain A."/>
            <person name="Karabika E."/>
            <person name="Karaffa L."/>
            <person name="Karanyi Z."/>
            <person name="Krasevec N."/>
            <person name="Kuo A."/>
            <person name="Kusch H."/>
            <person name="LaButti K."/>
            <person name="Lagendijk E.L."/>
            <person name="Lapidus A."/>
            <person name="Levasseur A."/>
            <person name="Lindquist E."/>
            <person name="Lipzen A."/>
            <person name="Logrieco A.F."/>
            <person name="MacCabe A."/>
            <person name="Maekelae M.R."/>
            <person name="Malavazi I."/>
            <person name="Melin P."/>
            <person name="Meyer V."/>
            <person name="Mielnichuk N."/>
            <person name="Miskei M."/>
            <person name="Molnar A.P."/>
            <person name="Mule G."/>
            <person name="Ngan C.Y."/>
            <person name="Orejas M."/>
            <person name="Orosz E."/>
            <person name="Ouedraogo J.P."/>
            <person name="Overkamp K.M."/>
            <person name="Park H.-S."/>
            <person name="Perrone G."/>
            <person name="Piumi F."/>
            <person name="Punt P.J."/>
            <person name="Ram A.F."/>
            <person name="Ramon A."/>
            <person name="Rauscher S."/>
            <person name="Record E."/>
            <person name="Riano-Pachon D.M."/>
            <person name="Robert V."/>
            <person name="Roehrig J."/>
            <person name="Ruller R."/>
            <person name="Salamov A."/>
            <person name="Salih N.S."/>
            <person name="Samson R.A."/>
            <person name="Sandor E."/>
            <person name="Sanguinetti M."/>
            <person name="Schuetze T."/>
            <person name="Sepcic K."/>
            <person name="Shelest E."/>
            <person name="Sherlock G."/>
            <person name="Sophianopoulou V."/>
            <person name="Squina F.M."/>
            <person name="Sun H."/>
            <person name="Susca A."/>
            <person name="Todd R.B."/>
            <person name="Tsang A."/>
            <person name="Unkles S.E."/>
            <person name="van de Wiele N."/>
            <person name="van Rossen-Uffink D."/>
            <person name="Oliveira J.V."/>
            <person name="Vesth T.C."/>
            <person name="Visser J."/>
            <person name="Yu J.-H."/>
            <person name="Zhou M."/>
            <person name="Andersen M.R."/>
            <person name="Archer D.B."/>
            <person name="Baker S.E."/>
            <person name="Benoit I."/>
            <person name="Brakhage A.A."/>
            <person name="Braus G.H."/>
            <person name="Fischer R."/>
            <person name="Frisvad J.C."/>
            <person name="Goldman G.H."/>
            <person name="Houbraken J."/>
            <person name="Oakley B."/>
            <person name="Pocsi I."/>
            <person name="Scazzocchio C."/>
            <person name="Seiboth B."/>
            <person name="vanKuyk P.A."/>
            <person name="Wortman J."/>
            <person name="Dyer P.S."/>
            <person name="Grigoriev I.V."/>
        </authorList>
    </citation>
    <scope>NUCLEOTIDE SEQUENCE [LARGE SCALE GENOMIC DNA]</scope>
    <source>
        <strain evidence="11">CBS 506.65</strain>
    </source>
</reference>
<accession>A0A1L9SHB1</accession>
<dbReference type="PIRSF" id="PIRSF000097">
    <property type="entry name" value="AKR"/>
    <property type="match status" value="1"/>
</dbReference>
<dbReference type="PANTHER" id="PTHR11732">
    <property type="entry name" value="ALDO/KETO REDUCTASE"/>
    <property type="match status" value="1"/>
</dbReference>
<keyword evidence="2" id="KW-0560">Oxidoreductase</keyword>
<organism evidence="10 11">
    <name type="scientific">Penicilliopsis zonata CBS 506.65</name>
    <dbReference type="NCBI Taxonomy" id="1073090"/>
    <lineage>
        <taxon>Eukaryota</taxon>
        <taxon>Fungi</taxon>
        <taxon>Dikarya</taxon>
        <taxon>Ascomycota</taxon>
        <taxon>Pezizomycotina</taxon>
        <taxon>Eurotiomycetes</taxon>
        <taxon>Eurotiomycetidae</taxon>
        <taxon>Eurotiales</taxon>
        <taxon>Aspergillaceae</taxon>
        <taxon>Penicilliopsis</taxon>
    </lineage>
</organism>
<evidence type="ECO:0000313" key="10">
    <source>
        <dbReference type="EMBL" id="OJJ46650.1"/>
    </source>
</evidence>
<name>A0A1L9SHB1_9EURO</name>
<dbReference type="OrthoDB" id="416253at2759"/>
<evidence type="ECO:0000259" key="9">
    <source>
        <dbReference type="Pfam" id="PF00248"/>
    </source>
</evidence>
<dbReference type="FunFam" id="3.20.20.100:FF:000002">
    <property type="entry name" value="2,5-diketo-D-gluconic acid reductase A"/>
    <property type="match status" value="1"/>
</dbReference>
<sequence>MAVADVRFKLNTGAEIPALGLGIPLFLFLSHSPSSSLSSLFFNCTDKLGTWQSAPGEVETAVSHAISVGYRHIDGAFCYQNEEEVGRGIKKALDAGIVKREDLFVTTKLWCTFHTRVEEALDLSLKNLGLDYVDLYLVHWPTAMNPEGNHPLFPKLEDGSRDIVHSHSHVTTWKSMEKLMATGKTKAIGVSNYSKRYLEELLPQATIIPAVNQIENHPALPQQEIIDFCKQHGIIVTAYSPLGSTGGPLFSAAPIVEVAQRRGVSPAIVLLSWHVARGTVVLAKSVTPSRIEANRQLIQLDETDMEIIAKYTADLAANNAFQRFVYPAFGVDFGFPDKS</sequence>
<dbReference type="InterPro" id="IPR036812">
    <property type="entry name" value="NAD(P)_OxRdtase_dom_sf"/>
</dbReference>
<evidence type="ECO:0000256" key="3">
    <source>
        <dbReference type="ARBA" id="ARBA00025065"/>
    </source>
</evidence>
<evidence type="ECO:0000256" key="7">
    <source>
        <dbReference type="PIRSR" id="PIRSR000097-2"/>
    </source>
</evidence>
<proteinExistence type="predicted"/>
<feature type="site" description="Lowers pKa of active site Tyr" evidence="8">
    <location>
        <position position="108"/>
    </location>
</feature>
<evidence type="ECO:0000256" key="5">
    <source>
        <dbReference type="ARBA" id="ARBA00049485"/>
    </source>
</evidence>
<comment type="catalytic activity">
    <reaction evidence="4">
        <text>xylitol + NADP(+) = D-xylose + NADPH + H(+)</text>
        <dbReference type="Rhea" id="RHEA:27445"/>
        <dbReference type="ChEBI" id="CHEBI:15378"/>
        <dbReference type="ChEBI" id="CHEBI:17151"/>
        <dbReference type="ChEBI" id="CHEBI:53455"/>
        <dbReference type="ChEBI" id="CHEBI:57783"/>
        <dbReference type="ChEBI" id="CHEBI:58349"/>
        <dbReference type="EC" id="1.1.1.307"/>
    </reaction>
</comment>